<dbReference type="SUPFAM" id="SSF52540">
    <property type="entry name" value="P-loop containing nucleoside triphosphate hydrolases"/>
    <property type="match status" value="1"/>
</dbReference>
<dbReference type="GO" id="GO:0009536">
    <property type="term" value="C:plastid"/>
    <property type="evidence" value="ECO:0007669"/>
    <property type="project" value="UniProtKB-SubCell"/>
</dbReference>
<name>A0A9P1E097_CUSEU</name>
<organism evidence="4 5">
    <name type="scientific">Cuscuta europaea</name>
    <name type="common">European dodder</name>
    <dbReference type="NCBI Taxonomy" id="41803"/>
    <lineage>
        <taxon>Eukaryota</taxon>
        <taxon>Viridiplantae</taxon>
        <taxon>Streptophyta</taxon>
        <taxon>Embryophyta</taxon>
        <taxon>Tracheophyta</taxon>
        <taxon>Spermatophyta</taxon>
        <taxon>Magnoliopsida</taxon>
        <taxon>eudicotyledons</taxon>
        <taxon>Gunneridae</taxon>
        <taxon>Pentapetalae</taxon>
        <taxon>asterids</taxon>
        <taxon>lamiids</taxon>
        <taxon>Solanales</taxon>
        <taxon>Convolvulaceae</taxon>
        <taxon>Cuscuteae</taxon>
        <taxon>Cuscuta</taxon>
        <taxon>Cuscuta subgen. Cuscuta</taxon>
    </lineage>
</organism>
<dbReference type="GO" id="GO:0016787">
    <property type="term" value="F:hydrolase activity"/>
    <property type="evidence" value="ECO:0007669"/>
    <property type="project" value="UniProtKB-KW"/>
</dbReference>
<keyword evidence="2" id="KW-0547">Nucleotide-binding</keyword>
<evidence type="ECO:0000256" key="1">
    <source>
        <dbReference type="ARBA" id="ARBA00004474"/>
    </source>
</evidence>
<protein>
    <recommendedName>
        <fullName evidence="2">ATP-dependent DNA helicase</fullName>
        <ecNumber evidence="2">5.6.2.3</ecNumber>
    </recommendedName>
</protein>
<keyword evidence="2" id="KW-0378">Hydrolase</keyword>
<comment type="similarity">
    <text evidence="2">Belongs to the helicase family.</text>
</comment>
<reference evidence="4" key="1">
    <citation type="submission" date="2022-07" db="EMBL/GenBank/DDBJ databases">
        <authorList>
            <person name="Macas J."/>
            <person name="Novak P."/>
            <person name="Neumann P."/>
        </authorList>
    </citation>
    <scope>NUCLEOTIDE SEQUENCE</scope>
</reference>
<keyword evidence="5" id="KW-1185">Reference proteome</keyword>
<gene>
    <name evidence="4" type="ORF">CEURO_LOCUS3685</name>
</gene>
<keyword evidence="2" id="KW-0227">DNA damage</keyword>
<comment type="caution">
    <text evidence="4">The sequence shown here is derived from an EMBL/GenBank/DDBJ whole genome shotgun (WGS) entry which is preliminary data.</text>
</comment>
<dbReference type="Proteomes" id="UP001152484">
    <property type="component" value="Unassembled WGS sequence"/>
</dbReference>
<dbReference type="EMBL" id="CAMAPE010000006">
    <property type="protein sequence ID" value="CAH9070565.1"/>
    <property type="molecule type" value="Genomic_DNA"/>
</dbReference>
<dbReference type="InterPro" id="IPR010285">
    <property type="entry name" value="DNA_helicase_pif1-like_DEAD"/>
</dbReference>
<comment type="subcellular location">
    <subcellularLocation>
        <location evidence="1">Plastid</location>
    </subcellularLocation>
</comment>
<evidence type="ECO:0000259" key="3">
    <source>
        <dbReference type="Pfam" id="PF05970"/>
    </source>
</evidence>
<feature type="domain" description="DNA helicase Pif1-like DEAD-box helicase" evidence="3">
    <location>
        <begin position="234"/>
        <end position="397"/>
    </location>
</feature>
<keyword evidence="2" id="KW-0233">DNA recombination</keyword>
<dbReference type="OrthoDB" id="1718443at2759"/>
<accession>A0A9P1E097</accession>
<dbReference type="GO" id="GO:0000723">
    <property type="term" value="P:telomere maintenance"/>
    <property type="evidence" value="ECO:0007669"/>
    <property type="project" value="InterPro"/>
</dbReference>
<dbReference type="GO" id="GO:0006281">
    <property type="term" value="P:DNA repair"/>
    <property type="evidence" value="ECO:0007669"/>
    <property type="project" value="UniProtKB-KW"/>
</dbReference>
<evidence type="ECO:0000313" key="4">
    <source>
        <dbReference type="EMBL" id="CAH9070565.1"/>
    </source>
</evidence>
<keyword evidence="2" id="KW-0067">ATP-binding</keyword>
<keyword evidence="2" id="KW-0234">DNA repair</keyword>
<dbReference type="Pfam" id="PF05970">
    <property type="entry name" value="PIF1"/>
    <property type="match status" value="1"/>
</dbReference>
<sequence length="404" mass="46189">MFLAGFKANEIYPQARNLTNAEMPIKFVWKPSTREWVPRKRNFATGRLFYVPPACGELFYLRCLLNVVRGPTCFENIKKVDGVQYDTFRDACYALGLLNDDKEYIDAIKEASFCATTHCLRKLFVALLIVDCLSRPEEVWKKCWVFLSEDILHKQRVMLNHPDLTLSDEELKNYALCEIQKMLRSCGRSLEEFHCMPCPDHRFLSNNTNRLIYAELKYDRAKLAKEHEELLGNLTVEQRNVYDTVMNAVDSNRGGVFFVYGYGGTGKTFVWTTLSAAIRSRGEIVLNVASSGIASLLLPGGRTAHSRFKIPIHPNEDSTCNIKQSSALAELLVKCKLIVWDEAPMVNKHFFEALDRSLRDILRYQNPRSFELPFGGKRVVFGGDCRQIILVIPKATSKILLMHL</sequence>
<dbReference type="AlphaFoldDB" id="A0A9P1E097"/>
<dbReference type="PANTHER" id="PTHR10492:SF74">
    <property type="entry name" value="ATP-DEPENDENT DNA HELICASE"/>
    <property type="match status" value="1"/>
</dbReference>
<comment type="catalytic activity">
    <reaction evidence="2">
        <text>ATP + H2O = ADP + phosphate + H(+)</text>
        <dbReference type="Rhea" id="RHEA:13065"/>
        <dbReference type="ChEBI" id="CHEBI:15377"/>
        <dbReference type="ChEBI" id="CHEBI:15378"/>
        <dbReference type="ChEBI" id="CHEBI:30616"/>
        <dbReference type="ChEBI" id="CHEBI:43474"/>
        <dbReference type="ChEBI" id="CHEBI:456216"/>
        <dbReference type="EC" id="5.6.2.3"/>
    </reaction>
</comment>
<dbReference type="Gene3D" id="3.40.50.300">
    <property type="entry name" value="P-loop containing nucleotide triphosphate hydrolases"/>
    <property type="match status" value="1"/>
</dbReference>
<dbReference type="InterPro" id="IPR027417">
    <property type="entry name" value="P-loop_NTPase"/>
</dbReference>
<evidence type="ECO:0000313" key="5">
    <source>
        <dbReference type="Proteomes" id="UP001152484"/>
    </source>
</evidence>
<proteinExistence type="inferred from homology"/>
<dbReference type="GO" id="GO:0043139">
    <property type="term" value="F:5'-3' DNA helicase activity"/>
    <property type="evidence" value="ECO:0007669"/>
    <property type="project" value="UniProtKB-EC"/>
</dbReference>
<dbReference type="PANTHER" id="PTHR10492">
    <property type="match status" value="1"/>
</dbReference>
<evidence type="ECO:0000256" key="2">
    <source>
        <dbReference type="RuleBase" id="RU363044"/>
    </source>
</evidence>
<comment type="cofactor">
    <cofactor evidence="2">
        <name>Mg(2+)</name>
        <dbReference type="ChEBI" id="CHEBI:18420"/>
    </cofactor>
</comment>
<dbReference type="GO" id="GO:0006310">
    <property type="term" value="P:DNA recombination"/>
    <property type="evidence" value="ECO:0007669"/>
    <property type="project" value="UniProtKB-KW"/>
</dbReference>
<dbReference type="EC" id="5.6.2.3" evidence="2"/>
<keyword evidence="2" id="KW-0347">Helicase</keyword>
<dbReference type="GO" id="GO:0005524">
    <property type="term" value="F:ATP binding"/>
    <property type="evidence" value="ECO:0007669"/>
    <property type="project" value="UniProtKB-KW"/>
</dbReference>